<dbReference type="CDD" id="cd01335">
    <property type="entry name" value="Radical_SAM"/>
    <property type="match status" value="1"/>
</dbReference>
<accession>A0A1F5TFJ7</accession>
<dbReference type="SFLD" id="SFLDG01072">
    <property type="entry name" value="dehydrogenase_like"/>
    <property type="match status" value="1"/>
</dbReference>
<evidence type="ECO:0000259" key="8">
    <source>
        <dbReference type="PROSITE" id="PS51918"/>
    </source>
</evidence>
<dbReference type="InterPro" id="IPR058240">
    <property type="entry name" value="rSAM_sf"/>
</dbReference>
<sequence length="357" mass="40263">MEFAIRVTDHCNLNCQYCYARVAKPKNMSVETLDRALTEVAGLSEEPVTISWTGGEPLTMGHEFFESIARIQSRLGSNRFTNILQSNLILLDAHYMRFLIEQGFQVRTSLDLPPENHDALRRAGDFARALCSVVALKSAGVPVNVNTVVTGRNIDRPEEIFAFLKSIGITSFSVSRLVEQGNATNHPEFAVYDNAAFGQFLVKLFDCWIADKEKPLIERITPLDKLLAACRRGSRDEKAKCFHCQSQMFAIGPDGAVFPSCNKFFALIDTCLGNIYETSLRSVIDSEARRKFLVATSDVSNRVCGECEYVDYCEGGCYYIAHTARVKGEDMHTRERFCKGYYLVFERILRHLKEARS</sequence>
<keyword evidence="5" id="KW-0408">Iron</keyword>
<dbReference type="Gene3D" id="3.20.20.70">
    <property type="entry name" value="Aldolase class I"/>
    <property type="match status" value="1"/>
</dbReference>
<evidence type="ECO:0000256" key="1">
    <source>
        <dbReference type="ARBA" id="ARBA00001966"/>
    </source>
</evidence>
<evidence type="ECO:0000256" key="2">
    <source>
        <dbReference type="ARBA" id="ARBA00022485"/>
    </source>
</evidence>
<feature type="domain" description="Radical SAM core" evidence="8">
    <location>
        <begin position="1"/>
        <end position="210"/>
    </location>
</feature>
<dbReference type="InterPro" id="IPR023867">
    <property type="entry name" value="Sulphatase_maturase_rSAM"/>
</dbReference>
<dbReference type="PROSITE" id="PS01305">
    <property type="entry name" value="MOAA_NIFB_PQQE"/>
    <property type="match status" value="1"/>
</dbReference>
<dbReference type="InterPro" id="IPR023885">
    <property type="entry name" value="4Fe4S-binding_SPASM_dom"/>
</dbReference>
<evidence type="ECO:0000256" key="4">
    <source>
        <dbReference type="ARBA" id="ARBA00022723"/>
    </source>
</evidence>
<protein>
    <recommendedName>
        <fullName evidence="8">Radical SAM core domain-containing protein</fullName>
    </recommendedName>
</protein>
<dbReference type="InterPro" id="IPR013785">
    <property type="entry name" value="Aldolase_TIM"/>
</dbReference>
<dbReference type="Proteomes" id="UP000178656">
    <property type="component" value="Unassembled WGS sequence"/>
</dbReference>
<dbReference type="SUPFAM" id="SSF102114">
    <property type="entry name" value="Radical SAM enzymes"/>
    <property type="match status" value="1"/>
</dbReference>
<proteinExistence type="inferred from homology"/>
<dbReference type="GO" id="GO:0046872">
    <property type="term" value="F:metal ion binding"/>
    <property type="evidence" value="ECO:0007669"/>
    <property type="project" value="UniProtKB-KW"/>
</dbReference>
<dbReference type="SFLD" id="SFLDS00029">
    <property type="entry name" value="Radical_SAM"/>
    <property type="match status" value="1"/>
</dbReference>
<dbReference type="AlphaFoldDB" id="A0A1F5TFJ7"/>
<evidence type="ECO:0000256" key="6">
    <source>
        <dbReference type="ARBA" id="ARBA00023014"/>
    </source>
</evidence>
<dbReference type="Pfam" id="PF13186">
    <property type="entry name" value="SPASM"/>
    <property type="match status" value="1"/>
</dbReference>
<comment type="caution">
    <text evidence="9">The sequence shown here is derived from an EMBL/GenBank/DDBJ whole genome shotgun (WGS) entry which is preliminary data.</text>
</comment>
<dbReference type="InterPro" id="IPR000385">
    <property type="entry name" value="MoaA_NifB_PqqE_Fe-S-bd_CS"/>
</dbReference>
<dbReference type="NCBIfam" id="TIGR04085">
    <property type="entry name" value="rSAM_more_4Fe4S"/>
    <property type="match status" value="1"/>
</dbReference>
<gene>
    <name evidence="9" type="ORF">A2482_01855</name>
</gene>
<comment type="similarity">
    <text evidence="7">Belongs to the radical SAM superfamily. Anaerobic sulfatase-maturating enzyme family.</text>
</comment>
<reference evidence="9 10" key="1">
    <citation type="journal article" date="2016" name="Nat. Commun.">
        <title>Thousands of microbial genomes shed light on interconnected biogeochemical processes in an aquifer system.</title>
        <authorList>
            <person name="Anantharaman K."/>
            <person name="Brown C.T."/>
            <person name="Hug L.A."/>
            <person name="Sharon I."/>
            <person name="Castelle C.J."/>
            <person name="Probst A.J."/>
            <person name="Thomas B.C."/>
            <person name="Singh A."/>
            <person name="Wilkins M.J."/>
            <person name="Karaoz U."/>
            <person name="Brodie E.L."/>
            <person name="Williams K.H."/>
            <person name="Hubbard S.S."/>
            <person name="Banfield J.F."/>
        </authorList>
    </citation>
    <scope>NUCLEOTIDE SEQUENCE [LARGE SCALE GENOMIC DNA]</scope>
</reference>
<evidence type="ECO:0000313" key="10">
    <source>
        <dbReference type="Proteomes" id="UP000178656"/>
    </source>
</evidence>
<evidence type="ECO:0000256" key="3">
    <source>
        <dbReference type="ARBA" id="ARBA00022691"/>
    </source>
</evidence>
<name>A0A1F5TFJ7_9BACT</name>
<dbReference type="PANTHER" id="PTHR43273:SF3">
    <property type="entry name" value="ANAEROBIC SULFATASE-MATURATING ENZYME HOMOLOG ASLB-RELATED"/>
    <property type="match status" value="1"/>
</dbReference>
<comment type="cofactor">
    <cofactor evidence="1">
        <name>[4Fe-4S] cluster</name>
        <dbReference type="ChEBI" id="CHEBI:49883"/>
    </cofactor>
</comment>
<dbReference type="SFLD" id="SFLDG01386">
    <property type="entry name" value="main_SPASM_domain-containing"/>
    <property type="match status" value="1"/>
</dbReference>
<dbReference type="SFLD" id="SFLDG01384">
    <property type="entry name" value="thioether_bond_formation_requi"/>
    <property type="match status" value="1"/>
</dbReference>
<dbReference type="Pfam" id="PF04055">
    <property type="entry name" value="Radical_SAM"/>
    <property type="match status" value="1"/>
</dbReference>
<dbReference type="GO" id="GO:0016491">
    <property type="term" value="F:oxidoreductase activity"/>
    <property type="evidence" value="ECO:0007669"/>
    <property type="project" value="InterPro"/>
</dbReference>
<keyword evidence="3" id="KW-0949">S-adenosyl-L-methionine</keyword>
<dbReference type="PROSITE" id="PS51918">
    <property type="entry name" value="RADICAL_SAM"/>
    <property type="match status" value="1"/>
</dbReference>
<dbReference type="EMBL" id="MFGM01000017">
    <property type="protein sequence ID" value="OGF37700.1"/>
    <property type="molecule type" value="Genomic_DNA"/>
</dbReference>
<organism evidence="9 10">
    <name type="scientific">Candidatus Falkowbacteria bacterium RIFOXYC2_FULL_48_21</name>
    <dbReference type="NCBI Taxonomy" id="1798005"/>
    <lineage>
        <taxon>Bacteria</taxon>
        <taxon>Candidatus Falkowiibacteriota</taxon>
    </lineage>
</organism>
<evidence type="ECO:0000256" key="7">
    <source>
        <dbReference type="ARBA" id="ARBA00023601"/>
    </source>
</evidence>
<dbReference type="SFLD" id="SFLDG01067">
    <property type="entry name" value="SPASM/twitch_domain_containing"/>
    <property type="match status" value="1"/>
</dbReference>
<keyword evidence="2" id="KW-0004">4Fe-4S</keyword>
<evidence type="ECO:0000256" key="5">
    <source>
        <dbReference type="ARBA" id="ARBA00023004"/>
    </source>
</evidence>
<dbReference type="GO" id="GO:0051539">
    <property type="term" value="F:4 iron, 4 sulfur cluster binding"/>
    <property type="evidence" value="ECO:0007669"/>
    <property type="project" value="UniProtKB-KW"/>
</dbReference>
<dbReference type="PANTHER" id="PTHR43273">
    <property type="entry name" value="ANAEROBIC SULFATASE-MATURATING ENZYME HOMOLOG ASLB-RELATED"/>
    <property type="match status" value="1"/>
</dbReference>
<keyword evidence="6" id="KW-0411">Iron-sulfur</keyword>
<dbReference type="InterPro" id="IPR007197">
    <property type="entry name" value="rSAM"/>
</dbReference>
<evidence type="ECO:0000313" key="9">
    <source>
        <dbReference type="EMBL" id="OGF37700.1"/>
    </source>
</evidence>
<keyword evidence="4" id="KW-0479">Metal-binding</keyword>